<accession>N9SXY1</accession>
<evidence type="ECO:0000313" key="2">
    <source>
        <dbReference type="Proteomes" id="UP000013084"/>
    </source>
</evidence>
<sequence length="98" mass="11504">MNIIAIATEVVGGPRDGDLVVCKSNRFDADRHRSQYARDHILLIPRMRFITYHKQTAYTDLNNKRYFRDYFVCAHTKSDDVFSSFRKSLVPIYLSKTK</sequence>
<gene>
    <name evidence="1" type="ORF">F902_03269</name>
</gene>
<name>N9SXY1_9GAMM</name>
<organism evidence="1 2">
    <name type="scientific">Acinetobacter higginsii</name>
    <dbReference type="NCBI Taxonomy" id="70347"/>
    <lineage>
        <taxon>Bacteria</taxon>
        <taxon>Pseudomonadati</taxon>
        <taxon>Pseudomonadota</taxon>
        <taxon>Gammaproteobacteria</taxon>
        <taxon>Moraxellales</taxon>
        <taxon>Moraxellaceae</taxon>
        <taxon>Acinetobacter</taxon>
    </lineage>
</organism>
<reference evidence="1 2" key="1">
    <citation type="submission" date="2013-02" db="EMBL/GenBank/DDBJ databases">
        <title>The Genome Sequence of Acinetobacter sp. CIP 70.18.</title>
        <authorList>
            <consortium name="The Broad Institute Genome Sequencing Platform"/>
            <consortium name="The Broad Institute Genome Sequencing Center for Infectious Disease"/>
            <person name="Cerqueira G."/>
            <person name="Feldgarden M."/>
            <person name="Courvalin P."/>
            <person name="Perichon B."/>
            <person name="Grillot-Courvalin C."/>
            <person name="Clermont D."/>
            <person name="Rocha E."/>
            <person name="Yoon E.-J."/>
            <person name="Nemec A."/>
            <person name="Walker B."/>
            <person name="Young S.K."/>
            <person name="Zeng Q."/>
            <person name="Gargeya S."/>
            <person name="Fitzgerald M."/>
            <person name="Haas B."/>
            <person name="Abouelleil A."/>
            <person name="Alvarado L."/>
            <person name="Arachchi H.M."/>
            <person name="Berlin A.M."/>
            <person name="Chapman S.B."/>
            <person name="Dewar J."/>
            <person name="Goldberg J."/>
            <person name="Griggs A."/>
            <person name="Gujja S."/>
            <person name="Hansen M."/>
            <person name="Howarth C."/>
            <person name="Imamovic A."/>
            <person name="Larimer J."/>
            <person name="McCowan C."/>
            <person name="Murphy C."/>
            <person name="Neiman D."/>
            <person name="Pearson M."/>
            <person name="Priest M."/>
            <person name="Roberts A."/>
            <person name="Saif S."/>
            <person name="Shea T."/>
            <person name="Sisk P."/>
            <person name="Sykes S."/>
            <person name="Wortman J."/>
            <person name="Nusbaum C."/>
            <person name="Birren B."/>
        </authorList>
    </citation>
    <scope>NUCLEOTIDE SEQUENCE [LARGE SCALE GENOMIC DNA]</scope>
    <source>
        <strain evidence="1 2">CIP 70.18</strain>
    </source>
</reference>
<keyword evidence="2" id="KW-1185">Reference proteome</keyword>
<dbReference type="RefSeq" id="WP_005204978.1">
    <property type="nucleotide sequence ID" value="NZ_KB850072.1"/>
</dbReference>
<dbReference type="Proteomes" id="UP000013084">
    <property type="component" value="Unassembled WGS sequence"/>
</dbReference>
<protein>
    <submittedName>
        <fullName evidence="1">Uncharacterized protein</fullName>
    </submittedName>
</protein>
<evidence type="ECO:0000313" key="1">
    <source>
        <dbReference type="EMBL" id="ENX56172.1"/>
    </source>
</evidence>
<dbReference type="AlphaFoldDB" id="N9SXY1"/>
<dbReference type="EMBL" id="APRN01000038">
    <property type="protein sequence ID" value="ENX56172.1"/>
    <property type="molecule type" value="Genomic_DNA"/>
</dbReference>
<proteinExistence type="predicted"/>
<dbReference type="HOGENOM" id="CLU_2353446_0_0_6"/>
<comment type="caution">
    <text evidence="1">The sequence shown here is derived from an EMBL/GenBank/DDBJ whole genome shotgun (WGS) entry which is preliminary data.</text>
</comment>